<proteinExistence type="predicted"/>
<feature type="transmembrane region" description="Helical" evidence="2">
    <location>
        <begin position="59"/>
        <end position="80"/>
    </location>
</feature>
<dbReference type="Pfam" id="PF24800">
    <property type="entry name" value="DUF7702"/>
    <property type="match status" value="1"/>
</dbReference>
<feature type="domain" description="DUF7702" evidence="3">
    <location>
        <begin position="2"/>
        <end position="186"/>
    </location>
</feature>
<evidence type="ECO:0000313" key="5">
    <source>
        <dbReference type="Proteomes" id="UP000714618"/>
    </source>
</evidence>
<keyword evidence="2" id="KW-0472">Membrane</keyword>
<dbReference type="PANTHER" id="PTHR42109">
    <property type="entry name" value="UNPLACED GENOMIC SCAFFOLD UM_SCAF_CONTIG_1.265, WHOLE GENOME SHOTGUN SEQUENCE"/>
    <property type="match status" value="1"/>
</dbReference>
<feature type="compositionally biased region" description="Basic and acidic residues" evidence="1">
    <location>
        <begin position="193"/>
        <end position="212"/>
    </location>
</feature>
<evidence type="ECO:0000313" key="4">
    <source>
        <dbReference type="EMBL" id="CAD0100481.1"/>
    </source>
</evidence>
<protein>
    <recommendedName>
        <fullName evidence="3">DUF7702 domain-containing protein</fullName>
    </recommendedName>
</protein>
<feature type="transmembrane region" description="Helical" evidence="2">
    <location>
        <begin position="100"/>
        <end position="120"/>
    </location>
</feature>
<feature type="transmembrane region" description="Helical" evidence="2">
    <location>
        <begin position="21"/>
        <end position="39"/>
    </location>
</feature>
<dbReference type="AlphaFoldDB" id="A0A9N8KAY4"/>
<keyword evidence="2" id="KW-0812">Transmembrane</keyword>
<name>A0A9N8KAY4_9PEZI</name>
<reference evidence="4" key="1">
    <citation type="submission" date="2020-06" db="EMBL/GenBank/DDBJ databases">
        <authorList>
            <person name="Onetto C."/>
        </authorList>
    </citation>
    <scope>NUCLEOTIDE SEQUENCE</scope>
</reference>
<accession>A0A9N8KAY4</accession>
<sequence length="234" mass="24931">MVFCSLRIIGGALSIANGKGMAAKIISSVALSPLLLAATGLLHEVRVRGNPQIDIKLEWIAVLVVHTIVGAGIALTAVGISEISGPNPSGKDMTFIKTGLALLTFSWVSILLLAFLSLTAPAYRRILLSTTVFALPWSGVRVIYTLVAFASEKKSLNPITGTLAVRIVLGLLPEVIATLSFLVGGLLDPPQHQRHECPEHGIETPQHARSDFSSRLGLGDQPDLSQNKQKDIEC</sequence>
<comment type="caution">
    <text evidence="4">The sequence shown here is derived from an EMBL/GenBank/DDBJ whole genome shotgun (WGS) entry which is preliminary data.</text>
</comment>
<dbReference type="PANTHER" id="PTHR42109:SF3">
    <property type="entry name" value="INTEGRAL MEMBRANE PROTEIN (AFU_ORTHOLOGUE AFUA_5G00100)"/>
    <property type="match status" value="1"/>
</dbReference>
<evidence type="ECO:0000256" key="2">
    <source>
        <dbReference type="SAM" id="Phobius"/>
    </source>
</evidence>
<evidence type="ECO:0000259" key="3">
    <source>
        <dbReference type="Pfam" id="PF24800"/>
    </source>
</evidence>
<feature type="transmembrane region" description="Helical" evidence="2">
    <location>
        <begin position="163"/>
        <end position="187"/>
    </location>
</feature>
<organism evidence="4 5">
    <name type="scientific">Aureobasidium mustum</name>
    <dbReference type="NCBI Taxonomy" id="2773714"/>
    <lineage>
        <taxon>Eukaryota</taxon>
        <taxon>Fungi</taxon>
        <taxon>Dikarya</taxon>
        <taxon>Ascomycota</taxon>
        <taxon>Pezizomycotina</taxon>
        <taxon>Dothideomycetes</taxon>
        <taxon>Dothideomycetidae</taxon>
        <taxon>Dothideales</taxon>
        <taxon>Saccotheciaceae</taxon>
        <taxon>Aureobasidium</taxon>
    </lineage>
</organism>
<dbReference type="EMBL" id="CAIJEO010000012">
    <property type="protein sequence ID" value="CAD0100481.1"/>
    <property type="molecule type" value="Genomic_DNA"/>
</dbReference>
<gene>
    <name evidence="4" type="ORF">AWRI4233_LOCUS9306</name>
</gene>
<evidence type="ECO:0000256" key="1">
    <source>
        <dbReference type="SAM" id="MobiDB-lite"/>
    </source>
</evidence>
<keyword evidence="5" id="KW-1185">Reference proteome</keyword>
<dbReference type="OrthoDB" id="2560628at2759"/>
<feature type="transmembrane region" description="Helical" evidence="2">
    <location>
        <begin position="126"/>
        <end position="151"/>
    </location>
</feature>
<dbReference type="Proteomes" id="UP000714618">
    <property type="component" value="Unassembled WGS sequence"/>
</dbReference>
<keyword evidence="2" id="KW-1133">Transmembrane helix</keyword>
<feature type="region of interest" description="Disordered" evidence="1">
    <location>
        <begin position="193"/>
        <end position="234"/>
    </location>
</feature>
<dbReference type="InterPro" id="IPR056119">
    <property type="entry name" value="DUF7702"/>
</dbReference>